<reference evidence="6" key="2">
    <citation type="submission" date="2025-08" db="UniProtKB">
        <authorList>
            <consortium name="Ensembl"/>
        </authorList>
    </citation>
    <scope>IDENTIFICATION</scope>
    <source>
        <strain evidence="6">Glennie</strain>
    </source>
</reference>
<dbReference type="PROSITE" id="PS50909">
    <property type="entry name" value="GAT"/>
    <property type="match status" value="1"/>
</dbReference>
<feature type="region of interest" description="Disordered" evidence="3">
    <location>
        <begin position="213"/>
        <end position="323"/>
    </location>
</feature>
<keyword evidence="2" id="KW-0653">Protein transport</keyword>
<dbReference type="Gene3D" id="1.20.58.160">
    <property type="match status" value="1"/>
</dbReference>
<evidence type="ECO:0000313" key="7">
    <source>
        <dbReference type="Proteomes" id="UP000002279"/>
    </source>
</evidence>
<evidence type="ECO:0000256" key="1">
    <source>
        <dbReference type="ARBA" id="ARBA00022448"/>
    </source>
</evidence>
<dbReference type="Pfam" id="PF00790">
    <property type="entry name" value="VHS"/>
    <property type="match status" value="1"/>
</dbReference>
<dbReference type="GO" id="GO:0005768">
    <property type="term" value="C:endosome"/>
    <property type="evidence" value="ECO:0000318"/>
    <property type="project" value="GO_Central"/>
</dbReference>
<dbReference type="GO" id="GO:0035091">
    <property type="term" value="F:phosphatidylinositol binding"/>
    <property type="evidence" value="ECO:0007669"/>
    <property type="project" value="InterPro"/>
</dbReference>
<dbReference type="PANTHER" id="PTHR13856">
    <property type="entry name" value="VHS DOMAIN CONTAINING PROTEIN FAMILY"/>
    <property type="match status" value="1"/>
</dbReference>
<accession>A0A6I8NNG9</accession>
<dbReference type="InterPro" id="IPR004152">
    <property type="entry name" value="GAT_dom"/>
</dbReference>
<dbReference type="GO" id="GO:0043130">
    <property type="term" value="F:ubiquitin binding"/>
    <property type="evidence" value="ECO:0007669"/>
    <property type="project" value="InterPro"/>
</dbReference>
<dbReference type="InterPro" id="IPR008942">
    <property type="entry name" value="ENTH_VHS"/>
</dbReference>
<keyword evidence="1" id="KW-0813">Transport</keyword>
<evidence type="ECO:0000259" key="4">
    <source>
        <dbReference type="PROSITE" id="PS50179"/>
    </source>
</evidence>
<keyword evidence="7" id="KW-1185">Reference proteome</keyword>
<evidence type="ECO:0000259" key="5">
    <source>
        <dbReference type="PROSITE" id="PS50909"/>
    </source>
</evidence>
<dbReference type="AlphaFoldDB" id="A0A6I8NNG9"/>
<evidence type="ECO:0000313" key="6">
    <source>
        <dbReference type="Ensembl" id="ENSOANP00000042647.1"/>
    </source>
</evidence>
<dbReference type="GeneTree" id="ENSGT00940000160240"/>
<reference evidence="6" key="3">
    <citation type="submission" date="2025-09" db="UniProtKB">
        <authorList>
            <consortium name="Ensembl"/>
        </authorList>
    </citation>
    <scope>IDENTIFICATION</scope>
    <source>
        <strain evidence="6">Glennie</strain>
    </source>
</reference>
<feature type="compositionally biased region" description="Pro residues" evidence="3">
    <location>
        <begin position="220"/>
        <end position="230"/>
    </location>
</feature>
<dbReference type="Ensembl" id="ENSOANT00000066484.1">
    <property type="protein sequence ID" value="ENSOANP00000042647.1"/>
    <property type="gene ID" value="ENSOANG00000007277.3"/>
</dbReference>
<dbReference type="PANTHER" id="PTHR13856:SF28">
    <property type="entry name" value="TOM1-LIKE PROTEIN 1"/>
    <property type="match status" value="1"/>
</dbReference>
<feature type="compositionally biased region" description="Basic and acidic residues" evidence="3">
    <location>
        <begin position="247"/>
        <end position="258"/>
    </location>
</feature>
<dbReference type="PROSITE" id="PS50179">
    <property type="entry name" value="VHS"/>
    <property type="match status" value="1"/>
</dbReference>
<dbReference type="Bgee" id="ENSOANG00000007277">
    <property type="expression patterns" value="Expressed in endometrium and 2 other cell types or tissues"/>
</dbReference>
<dbReference type="GO" id="GO:0015031">
    <property type="term" value="P:protein transport"/>
    <property type="evidence" value="ECO:0007669"/>
    <property type="project" value="UniProtKB-KW"/>
</dbReference>
<dbReference type="SUPFAM" id="SSF89009">
    <property type="entry name" value="GAT-like domain"/>
    <property type="match status" value="1"/>
</dbReference>
<feature type="domain" description="VHS" evidence="4">
    <location>
        <begin position="1"/>
        <end position="82"/>
    </location>
</feature>
<organism evidence="6 7">
    <name type="scientific">Ornithorhynchus anatinus</name>
    <name type="common">Duckbill platypus</name>
    <dbReference type="NCBI Taxonomy" id="9258"/>
    <lineage>
        <taxon>Eukaryota</taxon>
        <taxon>Metazoa</taxon>
        <taxon>Chordata</taxon>
        <taxon>Craniata</taxon>
        <taxon>Vertebrata</taxon>
        <taxon>Euteleostomi</taxon>
        <taxon>Mammalia</taxon>
        <taxon>Monotremata</taxon>
        <taxon>Ornithorhynchidae</taxon>
        <taxon>Ornithorhynchus</taxon>
    </lineage>
</organism>
<dbReference type="GO" id="GO:0007165">
    <property type="term" value="P:signal transduction"/>
    <property type="evidence" value="ECO:0000318"/>
    <property type="project" value="GO_Central"/>
</dbReference>
<evidence type="ECO:0008006" key="8">
    <source>
        <dbReference type="Google" id="ProtNLM"/>
    </source>
</evidence>
<feature type="domain" description="GAT" evidence="5">
    <location>
        <begin position="123"/>
        <end position="211"/>
    </location>
</feature>
<protein>
    <recommendedName>
        <fullName evidence="8">Target of myb1 like 1 membrane trafficking protein</fullName>
    </recommendedName>
</protein>
<dbReference type="InParanoid" id="A0A6I8NNG9"/>
<dbReference type="SUPFAM" id="SSF48464">
    <property type="entry name" value="ENTH/VHS domain"/>
    <property type="match status" value="1"/>
</dbReference>
<evidence type="ECO:0000256" key="3">
    <source>
        <dbReference type="SAM" id="MobiDB-lite"/>
    </source>
</evidence>
<dbReference type="Gene3D" id="1.25.40.90">
    <property type="match status" value="1"/>
</dbReference>
<proteinExistence type="predicted"/>
<sequence>MKLLDLCVRNCGPSFRALVVKKDFAKDKLTELLNPRYNLPTDIQNQILTFVMTWSQGFEGTVDVTQVKELYLDLLKKGIRFPSSNTAAGTDAPERSVSGPSPIWPIFRDADPPPPPTSWRRPGQIGKLNSELDVVRMNVAVMLAILTENTPGSEDRDDLELLQKLYRTGRQMHGRITELLATVENEDVVAELIRVHENLSDAITQPVPFAPLITTTRPASPTPHAPPGTPSPFVADGPPARPAPRPSENHISTERPPPDELSFPLSPNEGGLGGETVPRHASVSRQPSAPSYELVSLRPDPPVPETARERTDGPPSQFPGRRE</sequence>
<dbReference type="GO" id="GO:0030276">
    <property type="term" value="F:clathrin binding"/>
    <property type="evidence" value="ECO:0000318"/>
    <property type="project" value="GO_Central"/>
</dbReference>
<dbReference type="GO" id="GO:0016020">
    <property type="term" value="C:membrane"/>
    <property type="evidence" value="ECO:0000318"/>
    <property type="project" value="GO_Central"/>
</dbReference>
<dbReference type="Proteomes" id="UP000002279">
    <property type="component" value="Chromosome 15"/>
</dbReference>
<reference evidence="6 7" key="1">
    <citation type="journal article" date="2008" name="Nature">
        <title>Genome analysis of the platypus reveals unique signatures of evolution.</title>
        <authorList>
            <person name="Warren W.C."/>
            <person name="Hillier L.W."/>
            <person name="Marshall Graves J.A."/>
            <person name="Birney E."/>
            <person name="Ponting C.P."/>
            <person name="Grutzner F."/>
            <person name="Belov K."/>
            <person name="Miller W."/>
            <person name="Clarke L."/>
            <person name="Chinwalla A.T."/>
            <person name="Yang S.P."/>
            <person name="Heger A."/>
            <person name="Locke D.P."/>
            <person name="Miethke P."/>
            <person name="Waters P.D."/>
            <person name="Veyrunes F."/>
            <person name="Fulton L."/>
            <person name="Fulton B."/>
            <person name="Graves T."/>
            <person name="Wallis J."/>
            <person name="Puente X.S."/>
            <person name="Lopez-Otin C."/>
            <person name="Ordonez G.R."/>
            <person name="Eichler E.E."/>
            <person name="Chen L."/>
            <person name="Cheng Z."/>
            <person name="Deakin J.E."/>
            <person name="Alsop A."/>
            <person name="Thompson K."/>
            <person name="Kirby P."/>
            <person name="Papenfuss A.T."/>
            <person name="Wakefield M.J."/>
            <person name="Olender T."/>
            <person name="Lancet D."/>
            <person name="Huttley G.A."/>
            <person name="Smit A.F."/>
            <person name="Pask A."/>
            <person name="Temple-Smith P."/>
            <person name="Batzer M.A."/>
            <person name="Walker J.A."/>
            <person name="Konkel M.K."/>
            <person name="Harris R.S."/>
            <person name="Whittington C.M."/>
            <person name="Wong E.S."/>
            <person name="Gemmell N.J."/>
            <person name="Buschiazzo E."/>
            <person name="Vargas Jentzsch I.M."/>
            <person name="Merkel A."/>
            <person name="Schmitz J."/>
            <person name="Zemann A."/>
            <person name="Churakov G."/>
            <person name="Kriegs J.O."/>
            <person name="Brosius J."/>
            <person name="Murchison E.P."/>
            <person name="Sachidanandam R."/>
            <person name="Smith C."/>
            <person name="Hannon G.J."/>
            <person name="Tsend-Ayush E."/>
            <person name="McMillan D."/>
            <person name="Attenborough R."/>
            <person name="Rens W."/>
            <person name="Ferguson-Smith M."/>
            <person name="Lefevre C.M."/>
            <person name="Sharp J.A."/>
            <person name="Nicholas K.R."/>
            <person name="Ray D.A."/>
            <person name="Kube M."/>
            <person name="Reinhardt R."/>
            <person name="Pringle T.H."/>
            <person name="Taylor J."/>
            <person name="Jones R.C."/>
            <person name="Nixon B."/>
            <person name="Dacheux J.L."/>
            <person name="Niwa H."/>
            <person name="Sekita Y."/>
            <person name="Huang X."/>
            <person name="Stark A."/>
            <person name="Kheradpour P."/>
            <person name="Kellis M."/>
            <person name="Flicek P."/>
            <person name="Chen Y."/>
            <person name="Webber C."/>
            <person name="Hardison R."/>
            <person name="Nelson J."/>
            <person name="Hallsworth-Pepin K."/>
            <person name="Delehaunty K."/>
            <person name="Markovic C."/>
            <person name="Minx P."/>
            <person name="Feng Y."/>
            <person name="Kremitzki C."/>
            <person name="Mitreva M."/>
            <person name="Glasscock J."/>
            <person name="Wylie T."/>
            <person name="Wohldmann P."/>
            <person name="Thiru P."/>
            <person name="Nhan M.N."/>
            <person name="Pohl C.S."/>
            <person name="Smith S.M."/>
            <person name="Hou S."/>
            <person name="Nefedov M."/>
            <person name="de Jong P.J."/>
            <person name="Renfree M.B."/>
            <person name="Mardis E.R."/>
            <person name="Wilson R.K."/>
        </authorList>
    </citation>
    <scope>NUCLEOTIDE SEQUENCE [LARGE SCALE GENOMIC DNA]</scope>
    <source>
        <strain evidence="6 7">Glennie</strain>
    </source>
</reference>
<evidence type="ECO:0000256" key="2">
    <source>
        <dbReference type="ARBA" id="ARBA00022927"/>
    </source>
</evidence>
<dbReference type="Pfam" id="PF03127">
    <property type="entry name" value="GAT"/>
    <property type="match status" value="1"/>
</dbReference>
<name>A0A6I8NNG9_ORNAN</name>
<dbReference type="InterPro" id="IPR002014">
    <property type="entry name" value="VHS_dom"/>
</dbReference>
<dbReference type="InterPro" id="IPR038425">
    <property type="entry name" value="GAT_sf"/>
</dbReference>